<sequence>MIRLVRGACPQSLFGESSKGGREAKEAAAAFAAGIKYDSFVAYKSKDVVHALRAMTNGKCAYCEFNYSPGGPEDVEHFRPKGAILTQAGVKLSGYYWLAAVWENLLPSCIDCNRARTHEFENQAEGVSGKANKFPIKDEQHRWVDPAVSVTEECLLLNPCEVDPSLHIEFIENGLIRPRTAANNQESILGRTTIEVLGLSRRALVQDRAFVDRMVRSFIVSAIEACDKELMTTDASEKAGWHALAVSWLTAAKAYLEPERPYLGMVRSIFNEYGITI</sequence>
<evidence type="ECO:0008006" key="3">
    <source>
        <dbReference type="Google" id="ProtNLM"/>
    </source>
</evidence>
<dbReference type="Proteomes" id="UP000515804">
    <property type="component" value="Chromosome"/>
</dbReference>
<evidence type="ECO:0000313" key="1">
    <source>
        <dbReference type="EMBL" id="QNN68783.1"/>
    </source>
</evidence>
<dbReference type="RefSeq" id="WP_187551307.1">
    <property type="nucleotide sequence ID" value="NZ_BMZL01000002.1"/>
</dbReference>
<dbReference type="KEGG" id="tcn:H9L16_08485"/>
<name>A0A7G9SLQ8_9GAMM</name>
<dbReference type="AlphaFoldDB" id="A0A7G9SLQ8"/>
<keyword evidence="2" id="KW-1185">Reference proteome</keyword>
<organism evidence="1 2">
    <name type="scientific">Thermomonas carbonis</name>
    <dbReference type="NCBI Taxonomy" id="1463158"/>
    <lineage>
        <taxon>Bacteria</taxon>
        <taxon>Pseudomonadati</taxon>
        <taxon>Pseudomonadota</taxon>
        <taxon>Gammaproteobacteria</taxon>
        <taxon>Lysobacterales</taxon>
        <taxon>Lysobacteraceae</taxon>
        <taxon>Thermomonas</taxon>
    </lineage>
</organism>
<proteinExistence type="predicted"/>
<accession>A0A7G9SLQ8</accession>
<gene>
    <name evidence="1" type="ORF">H9L16_08485</name>
</gene>
<reference evidence="1 2" key="1">
    <citation type="submission" date="2020-08" db="EMBL/GenBank/DDBJ databases">
        <title>Genome sequence of Thermomonas carbonis KCTC 42013T.</title>
        <authorList>
            <person name="Hyun D.-W."/>
            <person name="Bae J.-W."/>
        </authorList>
    </citation>
    <scope>NUCLEOTIDE SEQUENCE [LARGE SCALE GENOMIC DNA]</scope>
    <source>
        <strain evidence="1 2">KCTC 42013</strain>
    </source>
</reference>
<dbReference type="EMBL" id="CP060719">
    <property type="protein sequence ID" value="QNN68783.1"/>
    <property type="molecule type" value="Genomic_DNA"/>
</dbReference>
<protein>
    <recommendedName>
        <fullName evidence="3">HNH endonuclease</fullName>
    </recommendedName>
</protein>
<evidence type="ECO:0000313" key="2">
    <source>
        <dbReference type="Proteomes" id="UP000515804"/>
    </source>
</evidence>
<dbReference type="Gene3D" id="1.10.30.50">
    <property type="match status" value="1"/>
</dbReference>